<keyword evidence="8" id="KW-1185">Reference proteome</keyword>
<keyword evidence="3" id="KW-0998">Cell outer membrane</keyword>
<evidence type="ECO:0000313" key="7">
    <source>
        <dbReference type="EMBL" id="RLJ68596.1"/>
    </source>
</evidence>
<keyword evidence="2 4" id="KW-0472">Membrane</keyword>
<dbReference type="PROSITE" id="PS51123">
    <property type="entry name" value="OMPA_2"/>
    <property type="match status" value="1"/>
</dbReference>
<dbReference type="PROSITE" id="PS01068">
    <property type="entry name" value="OMPA_1"/>
    <property type="match status" value="1"/>
</dbReference>
<reference evidence="7 8" key="1">
    <citation type="submission" date="2018-10" db="EMBL/GenBank/DDBJ databases">
        <title>Genomic Encyclopedia of Type Strains, Phase IV (KMG-IV): sequencing the most valuable type-strain genomes for metagenomic binning, comparative biology and taxonomic classification.</title>
        <authorList>
            <person name="Goeker M."/>
        </authorList>
    </citation>
    <scope>NUCLEOTIDE SEQUENCE [LARGE SCALE GENOMIC DNA]</scope>
    <source>
        <strain evidence="7 8">DSM 26916</strain>
    </source>
</reference>
<evidence type="ECO:0000256" key="2">
    <source>
        <dbReference type="ARBA" id="ARBA00023136"/>
    </source>
</evidence>
<evidence type="ECO:0000256" key="3">
    <source>
        <dbReference type="ARBA" id="ARBA00023237"/>
    </source>
</evidence>
<evidence type="ECO:0000259" key="6">
    <source>
        <dbReference type="PROSITE" id="PS51123"/>
    </source>
</evidence>
<evidence type="ECO:0000256" key="4">
    <source>
        <dbReference type="PROSITE-ProRule" id="PRU00473"/>
    </source>
</evidence>
<dbReference type="InterPro" id="IPR050330">
    <property type="entry name" value="Bact_OuterMem_StrucFunc"/>
</dbReference>
<dbReference type="OrthoDB" id="1149075at2"/>
<proteinExistence type="predicted"/>
<feature type="chain" id="PRO_5019823641" evidence="5">
    <location>
        <begin position="26"/>
        <end position="212"/>
    </location>
</feature>
<dbReference type="AlphaFoldDB" id="A0A497XMW6"/>
<evidence type="ECO:0000313" key="8">
    <source>
        <dbReference type="Proteomes" id="UP000268908"/>
    </source>
</evidence>
<keyword evidence="5" id="KW-0732">Signal</keyword>
<comment type="subcellular location">
    <subcellularLocation>
        <location evidence="1">Cell outer membrane</location>
    </subcellularLocation>
</comment>
<dbReference type="Gene3D" id="3.30.1330.60">
    <property type="entry name" value="OmpA-like domain"/>
    <property type="match status" value="1"/>
</dbReference>
<dbReference type="SUPFAM" id="SSF103088">
    <property type="entry name" value="OmpA-like"/>
    <property type="match status" value="1"/>
</dbReference>
<comment type="caution">
    <text evidence="7">The sequence shown here is derived from an EMBL/GenBank/DDBJ whole genome shotgun (WGS) entry which is preliminary data.</text>
</comment>
<dbReference type="PANTHER" id="PTHR30329:SF21">
    <property type="entry name" value="LIPOPROTEIN YIAD-RELATED"/>
    <property type="match status" value="1"/>
</dbReference>
<dbReference type="InterPro" id="IPR006664">
    <property type="entry name" value="OMP_bac"/>
</dbReference>
<dbReference type="GO" id="GO:0009279">
    <property type="term" value="C:cell outer membrane"/>
    <property type="evidence" value="ECO:0007669"/>
    <property type="project" value="UniProtKB-SubCell"/>
</dbReference>
<dbReference type="InterPro" id="IPR006665">
    <property type="entry name" value="OmpA-like"/>
</dbReference>
<feature type="domain" description="OmpA-like" evidence="6">
    <location>
        <begin position="84"/>
        <end position="209"/>
    </location>
</feature>
<dbReference type="CDD" id="cd07185">
    <property type="entry name" value="OmpA_C-like"/>
    <property type="match status" value="1"/>
</dbReference>
<dbReference type="Proteomes" id="UP000268908">
    <property type="component" value="Unassembled WGS sequence"/>
</dbReference>
<gene>
    <name evidence="7" type="ORF">DFR35_1164</name>
</gene>
<accession>A0A497XMW6</accession>
<dbReference type="PRINTS" id="PR01021">
    <property type="entry name" value="OMPADOMAIN"/>
</dbReference>
<name>A0A497XMW6_9PROT</name>
<dbReference type="Pfam" id="PF00691">
    <property type="entry name" value="OmpA"/>
    <property type="match status" value="1"/>
</dbReference>
<dbReference type="PANTHER" id="PTHR30329">
    <property type="entry name" value="STATOR ELEMENT OF FLAGELLAR MOTOR COMPLEX"/>
    <property type="match status" value="1"/>
</dbReference>
<evidence type="ECO:0000256" key="5">
    <source>
        <dbReference type="SAM" id="SignalP"/>
    </source>
</evidence>
<feature type="signal peptide" evidence="5">
    <location>
        <begin position="1"/>
        <end position="25"/>
    </location>
</feature>
<organism evidence="7 8">
    <name type="scientific">Sulfurisoma sediminicola</name>
    <dbReference type="NCBI Taxonomy" id="1381557"/>
    <lineage>
        <taxon>Bacteria</taxon>
        <taxon>Pseudomonadati</taxon>
        <taxon>Pseudomonadota</taxon>
        <taxon>Betaproteobacteria</taxon>
        <taxon>Nitrosomonadales</taxon>
        <taxon>Sterolibacteriaceae</taxon>
        <taxon>Sulfurisoma</taxon>
    </lineage>
</organism>
<evidence type="ECO:0000256" key="1">
    <source>
        <dbReference type="ARBA" id="ARBA00004442"/>
    </source>
</evidence>
<sequence length="212" mass="22440">MKTIFTRKHVGTAVMCALAMGAATAQPNPENNALVLDQRSGVVKSGFGLCWHSGTGPAPASTAECGSNYVVPPMARSEPSPKPVAQRVTLDADTLFDFNKADLRPAGRAALDDFVGKTKDITPEVITAVGHADRFGSESYNMALSEQRAAAVKTYLMSKGIESNRISTEGRGETQPVTKAGDCLGARSTAVTECLQGDRRVDIEVVGSRIVR</sequence>
<dbReference type="EMBL" id="RCCI01000004">
    <property type="protein sequence ID" value="RLJ68596.1"/>
    <property type="molecule type" value="Genomic_DNA"/>
</dbReference>
<protein>
    <submittedName>
        <fullName evidence="7">OOP family OmpA-OmpF porin</fullName>
    </submittedName>
</protein>
<dbReference type="InterPro" id="IPR006690">
    <property type="entry name" value="OMPA-like_CS"/>
</dbReference>
<dbReference type="InterPro" id="IPR036737">
    <property type="entry name" value="OmpA-like_sf"/>
</dbReference>